<keyword evidence="4" id="KW-1185">Reference proteome</keyword>
<protein>
    <submittedName>
        <fullName evidence="3">UDP-N-acetylglucosamine 2-epimerase</fullName>
    </submittedName>
</protein>
<gene>
    <name evidence="3" type="ORF">NM125_08360</name>
</gene>
<dbReference type="SUPFAM" id="SSF53756">
    <property type="entry name" value="UDP-Glycosyltransferase/glycogen phosphorylase"/>
    <property type="match status" value="1"/>
</dbReference>
<evidence type="ECO:0000313" key="3">
    <source>
        <dbReference type="EMBL" id="MCP9291592.1"/>
    </source>
</evidence>
<feature type="domain" description="UDP-N-acetylglucosamine 2-epimerase" evidence="2">
    <location>
        <begin position="25"/>
        <end position="66"/>
    </location>
</feature>
<sequence length="76" mass="8864">MKKIISIVGARPQFIKLSALSKELNKKYNEVIVHTGQHYDNNMSEVFFEELGIQVPKYNLNSGSGWQEKLKTYYLR</sequence>
<accession>A0A9X2L3H5</accession>
<comment type="caution">
    <text evidence="3">The sequence shown here is derived from an EMBL/GenBank/DDBJ whole genome shotgun (WGS) entry which is preliminary data.</text>
</comment>
<evidence type="ECO:0000259" key="2">
    <source>
        <dbReference type="Pfam" id="PF02350"/>
    </source>
</evidence>
<organism evidence="3 4">
    <name type="scientific">Gracilimonas sediminicola</name>
    <dbReference type="NCBI Taxonomy" id="2952158"/>
    <lineage>
        <taxon>Bacteria</taxon>
        <taxon>Pseudomonadati</taxon>
        <taxon>Balneolota</taxon>
        <taxon>Balneolia</taxon>
        <taxon>Balneolales</taxon>
        <taxon>Balneolaceae</taxon>
        <taxon>Gracilimonas</taxon>
    </lineage>
</organism>
<evidence type="ECO:0000313" key="4">
    <source>
        <dbReference type="Proteomes" id="UP001139125"/>
    </source>
</evidence>
<name>A0A9X2L3H5_9BACT</name>
<proteinExistence type="inferred from homology"/>
<dbReference type="Proteomes" id="UP001139125">
    <property type="component" value="Unassembled WGS sequence"/>
</dbReference>
<dbReference type="InterPro" id="IPR003331">
    <property type="entry name" value="UDP_GlcNAc_Epimerase_2_dom"/>
</dbReference>
<dbReference type="InterPro" id="IPR029767">
    <property type="entry name" value="WecB-like"/>
</dbReference>
<dbReference type="EMBL" id="JANDBC010000001">
    <property type="protein sequence ID" value="MCP9291592.1"/>
    <property type="molecule type" value="Genomic_DNA"/>
</dbReference>
<dbReference type="GO" id="GO:0016853">
    <property type="term" value="F:isomerase activity"/>
    <property type="evidence" value="ECO:0007669"/>
    <property type="project" value="UniProtKB-KW"/>
</dbReference>
<dbReference type="PANTHER" id="PTHR43174:SF1">
    <property type="entry name" value="UDP-N-ACETYLGLUCOSAMINE 2-EPIMERASE"/>
    <property type="match status" value="1"/>
</dbReference>
<keyword evidence="1" id="KW-0413">Isomerase</keyword>
<dbReference type="Pfam" id="PF02350">
    <property type="entry name" value="Epimerase_2"/>
    <property type="match status" value="1"/>
</dbReference>
<dbReference type="Gene3D" id="3.40.50.2000">
    <property type="entry name" value="Glycogen Phosphorylase B"/>
    <property type="match status" value="1"/>
</dbReference>
<dbReference type="PANTHER" id="PTHR43174">
    <property type="entry name" value="UDP-N-ACETYLGLUCOSAMINE 2-EPIMERASE"/>
    <property type="match status" value="1"/>
</dbReference>
<evidence type="ECO:0000256" key="1">
    <source>
        <dbReference type="RuleBase" id="RU003513"/>
    </source>
</evidence>
<reference evidence="3" key="1">
    <citation type="submission" date="2022-06" db="EMBL/GenBank/DDBJ databases">
        <title>Gracilimonas sp. CAU 1638 isolated from sea sediment.</title>
        <authorList>
            <person name="Kim W."/>
        </authorList>
    </citation>
    <scope>NUCLEOTIDE SEQUENCE</scope>
    <source>
        <strain evidence="3">CAU 1638</strain>
    </source>
</reference>
<comment type="similarity">
    <text evidence="1">Belongs to the UDP-N-acetylglucosamine 2-epimerase family.</text>
</comment>
<dbReference type="AlphaFoldDB" id="A0A9X2L3H5"/>